<dbReference type="EMBL" id="LGTL01000036">
    <property type="protein sequence ID" value="KPA73417.1"/>
    <property type="molecule type" value="Genomic_DNA"/>
</dbReference>
<dbReference type="GeneID" id="26910144"/>
<protein>
    <recommendedName>
        <fullName evidence="2">YbaK/aminoacyl-tRNA synthetase-associated domain-containing protein</fullName>
    </recommendedName>
</protein>
<dbReference type="RefSeq" id="XP_015651856.1">
    <property type="nucleotide sequence ID" value="XM_015809524.1"/>
</dbReference>
<name>A0A0M9FPL2_LEPPY</name>
<proteinExistence type="predicted"/>
<dbReference type="AlphaFoldDB" id="A0A0M9FPL2"/>
<evidence type="ECO:0000259" key="2">
    <source>
        <dbReference type="Pfam" id="PF04073"/>
    </source>
</evidence>
<evidence type="ECO:0000313" key="3">
    <source>
        <dbReference type="EMBL" id="KPA73417.1"/>
    </source>
</evidence>
<dbReference type="PANTHER" id="PTHR30411:SF1">
    <property type="entry name" value="CYTOPLASMIC PROTEIN"/>
    <property type="match status" value="1"/>
</dbReference>
<reference evidence="3 4" key="1">
    <citation type="submission" date="2015-07" db="EMBL/GenBank/DDBJ databases">
        <title>High-quality genome of monoxenous trypanosomatid Leptomonas pyrrhocoris.</title>
        <authorList>
            <person name="Flegontov P."/>
            <person name="Butenko A."/>
            <person name="Firsov S."/>
            <person name="Vlcek C."/>
            <person name="Logacheva M.D."/>
            <person name="Field M."/>
            <person name="Filatov D."/>
            <person name="Flegontova O."/>
            <person name="Gerasimov E."/>
            <person name="Jackson A.P."/>
            <person name="Kelly S."/>
            <person name="Opperdoes F."/>
            <person name="O'Reilly A."/>
            <person name="Votypka J."/>
            <person name="Yurchenko V."/>
            <person name="Lukes J."/>
        </authorList>
    </citation>
    <scope>NUCLEOTIDE SEQUENCE [LARGE SCALE GENOMIC DNA]</scope>
    <source>
        <strain evidence="3">H10</strain>
    </source>
</reference>
<dbReference type="Pfam" id="PF04073">
    <property type="entry name" value="tRNA_edit"/>
    <property type="match status" value="1"/>
</dbReference>
<gene>
    <name evidence="3" type="ORF">ABB37_09861</name>
</gene>
<feature type="compositionally biased region" description="Polar residues" evidence="1">
    <location>
        <begin position="74"/>
        <end position="96"/>
    </location>
</feature>
<feature type="region of interest" description="Disordered" evidence="1">
    <location>
        <begin position="66"/>
        <end position="96"/>
    </location>
</feature>
<dbReference type="InterPro" id="IPR036754">
    <property type="entry name" value="YbaK/aa-tRNA-synt-asso_dom_sf"/>
</dbReference>
<dbReference type="InterPro" id="IPR007214">
    <property type="entry name" value="YbaK/aa-tRNA-synth-assoc-dom"/>
</dbReference>
<feature type="region of interest" description="Disordered" evidence="1">
    <location>
        <begin position="208"/>
        <end position="242"/>
    </location>
</feature>
<organism evidence="3 4">
    <name type="scientific">Leptomonas pyrrhocoris</name>
    <name type="common">Firebug parasite</name>
    <dbReference type="NCBI Taxonomy" id="157538"/>
    <lineage>
        <taxon>Eukaryota</taxon>
        <taxon>Discoba</taxon>
        <taxon>Euglenozoa</taxon>
        <taxon>Kinetoplastea</taxon>
        <taxon>Metakinetoplastina</taxon>
        <taxon>Trypanosomatida</taxon>
        <taxon>Trypanosomatidae</taxon>
        <taxon>Leishmaniinae</taxon>
        <taxon>Leptomonas</taxon>
    </lineage>
</organism>
<dbReference type="PANTHER" id="PTHR30411">
    <property type="entry name" value="CYTOPLASMIC PROTEIN"/>
    <property type="match status" value="1"/>
</dbReference>
<feature type="compositionally biased region" description="Basic and acidic residues" evidence="1">
    <location>
        <begin position="224"/>
        <end position="242"/>
    </location>
</feature>
<dbReference type="CDD" id="cd04333">
    <property type="entry name" value="ProX_deacylase"/>
    <property type="match status" value="1"/>
</dbReference>
<comment type="caution">
    <text evidence="3">The sequence shown here is derived from an EMBL/GenBank/DDBJ whole genome shotgun (WGS) entry which is preliminary data.</text>
</comment>
<dbReference type="Proteomes" id="UP000037923">
    <property type="component" value="Unassembled WGS sequence"/>
</dbReference>
<dbReference type="OMA" id="YKEKFAC"/>
<accession>A0A0M9FPL2</accession>
<sequence length="242" mass="25866">MERCKSYFTSRNAQFLIDRIREFADSSATVELAAARLGCSPAEIAKSLSFLQRKAMTKAEAKAHQKAVLELRKQQQQQPSEEGSDSAGSTPAGSPTSALLDSTVVVIVAAGDAKVNAKKYKEKFLGQPKMLKREEVEALTGFPPGGVCPFGVNDNVRVYLDVSLRRFATVYPAVGTANSGIPLSTEELEQYASNVVEWVDLCDGWQSGGEGDGEEAAAATTADAETKKAANESAKVAEEIRA</sequence>
<evidence type="ECO:0000313" key="4">
    <source>
        <dbReference type="Proteomes" id="UP000037923"/>
    </source>
</evidence>
<dbReference type="OrthoDB" id="5592174at2759"/>
<dbReference type="Gene3D" id="3.90.960.10">
    <property type="entry name" value="YbaK/aminoacyl-tRNA synthetase-associated domain"/>
    <property type="match status" value="1"/>
</dbReference>
<dbReference type="GO" id="GO:0002161">
    <property type="term" value="F:aminoacyl-tRNA deacylase activity"/>
    <property type="evidence" value="ECO:0007669"/>
    <property type="project" value="InterPro"/>
</dbReference>
<keyword evidence="4" id="KW-1185">Reference proteome</keyword>
<dbReference type="VEuPathDB" id="TriTrypDB:LpyrH10_36_0040"/>
<dbReference type="SUPFAM" id="SSF55826">
    <property type="entry name" value="YbaK/ProRS associated domain"/>
    <property type="match status" value="1"/>
</dbReference>
<evidence type="ECO:0000256" key="1">
    <source>
        <dbReference type="SAM" id="MobiDB-lite"/>
    </source>
</evidence>
<feature type="domain" description="YbaK/aminoacyl-tRNA synthetase-associated" evidence="2">
    <location>
        <begin position="102"/>
        <end position="190"/>
    </location>
</feature>